<sequence length="298" mass="32321">MKECILAVDGGGDGFRKSLIIGKEVEGISFSGSRVHVEELLDFVCDGLPITVKGVSYAMAGKIKGHNIVVKSPNIHMLDGKALADLTEQKTGKPCVVGNDMECAVMGMAALLPELDYFMGITWSSGIGLRFYQDGKILADSEGGHIPLDPSPYAPRCGCGGRGCAESILGGKALQRRIINETIALGIDIPKNVDPCKILDEAYKKRQNWAVSIYNLISTGMAAFLANEVNLLRIPVVVWKGNFAKNALPLIKQDIRFKMREKLFDSSWAEEVKFLFSPKPNEDGLIGAAKLFESLKGS</sequence>
<proteinExistence type="inferred from homology"/>
<protein>
    <recommendedName>
        <fullName evidence="4">ROK family protein</fullName>
    </recommendedName>
</protein>
<evidence type="ECO:0000256" key="1">
    <source>
        <dbReference type="ARBA" id="ARBA00006479"/>
    </source>
</evidence>
<reference evidence="2 3" key="1">
    <citation type="journal article" date="2016" name="Nat. Commun.">
        <title>Thousands of microbial genomes shed light on interconnected biogeochemical processes in an aquifer system.</title>
        <authorList>
            <person name="Anantharaman K."/>
            <person name="Brown C.T."/>
            <person name="Hug L.A."/>
            <person name="Sharon I."/>
            <person name="Castelle C.J."/>
            <person name="Probst A.J."/>
            <person name="Thomas B.C."/>
            <person name="Singh A."/>
            <person name="Wilkins M.J."/>
            <person name="Karaoz U."/>
            <person name="Brodie E.L."/>
            <person name="Williams K.H."/>
            <person name="Hubbard S.S."/>
            <person name="Banfield J.F."/>
        </authorList>
    </citation>
    <scope>NUCLEOTIDE SEQUENCE [LARGE SCALE GENOMIC DNA]</scope>
</reference>
<dbReference type="InterPro" id="IPR043129">
    <property type="entry name" value="ATPase_NBD"/>
</dbReference>
<dbReference type="Pfam" id="PF00480">
    <property type="entry name" value="ROK"/>
    <property type="match status" value="1"/>
</dbReference>
<dbReference type="PANTHER" id="PTHR18964:SF149">
    <property type="entry name" value="BIFUNCTIONAL UDP-N-ACETYLGLUCOSAMINE 2-EPIMERASE_N-ACETYLMANNOSAMINE KINASE"/>
    <property type="match status" value="1"/>
</dbReference>
<accession>A0A1G2DV72</accession>
<comment type="caution">
    <text evidence="2">The sequence shown here is derived from an EMBL/GenBank/DDBJ whole genome shotgun (WGS) entry which is preliminary data.</text>
</comment>
<dbReference type="EMBL" id="MHLW01000032">
    <property type="protein sequence ID" value="OGZ17555.1"/>
    <property type="molecule type" value="Genomic_DNA"/>
</dbReference>
<dbReference type="SUPFAM" id="SSF53067">
    <property type="entry name" value="Actin-like ATPase domain"/>
    <property type="match status" value="1"/>
</dbReference>
<organism evidence="2 3">
    <name type="scientific">Candidatus Nealsonbacteria bacterium RBG_13_37_56</name>
    <dbReference type="NCBI Taxonomy" id="1801661"/>
    <lineage>
        <taxon>Bacteria</taxon>
        <taxon>Candidatus Nealsoniibacteriota</taxon>
    </lineage>
</organism>
<dbReference type="Gene3D" id="3.30.420.40">
    <property type="match status" value="2"/>
</dbReference>
<dbReference type="InterPro" id="IPR000600">
    <property type="entry name" value="ROK"/>
</dbReference>
<evidence type="ECO:0000313" key="3">
    <source>
        <dbReference type="Proteomes" id="UP000178893"/>
    </source>
</evidence>
<evidence type="ECO:0000313" key="2">
    <source>
        <dbReference type="EMBL" id="OGZ17555.1"/>
    </source>
</evidence>
<name>A0A1G2DV72_9BACT</name>
<evidence type="ECO:0008006" key="4">
    <source>
        <dbReference type="Google" id="ProtNLM"/>
    </source>
</evidence>
<dbReference type="PANTHER" id="PTHR18964">
    <property type="entry name" value="ROK (REPRESSOR, ORF, KINASE) FAMILY"/>
    <property type="match status" value="1"/>
</dbReference>
<dbReference type="AlphaFoldDB" id="A0A1G2DV72"/>
<dbReference type="Proteomes" id="UP000178893">
    <property type="component" value="Unassembled WGS sequence"/>
</dbReference>
<comment type="similarity">
    <text evidence="1">Belongs to the ROK (NagC/XylR) family.</text>
</comment>
<gene>
    <name evidence="2" type="ORF">A2V72_01420</name>
</gene>